<protein>
    <recommendedName>
        <fullName evidence="3">SHOCT domain-containing protein</fullName>
    </recommendedName>
</protein>
<evidence type="ECO:0008006" key="3">
    <source>
        <dbReference type="Google" id="ProtNLM"/>
    </source>
</evidence>
<gene>
    <name evidence="1" type="ORF">Pme01_20480</name>
</gene>
<dbReference type="Proteomes" id="UP000599074">
    <property type="component" value="Unassembled WGS sequence"/>
</dbReference>
<organism evidence="1 2">
    <name type="scientific">Planosporangium mesophilum</name>
    <dbReference type="NCBI Taxonomy" id="689768"/>
    <lineage>
        <taxon>Bacteria</taxon>
        <taxon>Bacillati</taxon>
        <taxon>Actinomycetota</taxon>
        <taxon>Actinomycetes</taxon>
        <taxon>Micromonosporales</taxon>
        <taxon>Micromonosporaceae</taxon>
        <taxon>Planosporangium</taxon>
    </lineage>
</organism>
<keyword evidence="2" id="KW-1185">Reference proteome</keyword>
<evidence type="ECO:0000313" key="2">
    <source>
        <dbReference type="Proteomes" id="UP000599074"/>
    </source>
</evidence>
<dbReference type="EMBL" id="BOON01000018">
    <property type="protein sequence ID" value="GII22451.1"/>
    <property type="molecule type" value="Genomic_DNA"/>
</dbReference>
<reference evidence="1" key="1">
    <citation type="submission" date="2021-01" db="EMBL/GenBank/DDBJ databases">
        <title>Whole genome shotgun sequence of Planosporangium mesophilum NBRC 109066.</title>
        <authorList>
            <person name="Komaki H."/>
            <person name="Tamura T."/>
        </authorList>
    </citation>
    <scope>NUCLEOTIDE SEQUENCE</scope>
    <source>
        <strain evidence="1">NBRC 109066</strain>
    </source>
</reference>
<comment type="caution">
    <text evidence="1">The sequence shown here is derived from an EMBL/GenBank/DDBJ whole genome shotgun (WGS) entry which is preliminary data.</text>
</comment>
<name>A0A8J3TBT8_9ACTN</name>
<dbReference type="RefSeq" id="WP_203935525.1">
    <property type="nucleotide sequence ID" value="NZ_BOON01000018.1"/>
</dbReference>
<proteinExistence type="predicted"/>
<dbReference type="AlphaFoldDB" id="A0A8J3TBT8"/>
<evidence type="ECO:0000313" key="1">
    <source>
        <dbReference type="EMBL" id="GII22451.1"/>
    </source>
</evidence>
<accession>A0A8J3TBT8</accession>
<sequence>MSTRRHGAPLLRGALSIGLAHRRAEEAVAALSAGWLTRTRPQPVPPSQISTPPSVAGAGDDVVAQLSQLVDLAERGVLTPQEFAAAKARVLRHEQWW</sequence>